<dbReference type="RefSeq" id="WP_181731901.1">
    <property type="nucleotide sequence ID" value="NZ_JACEIR010000004.1"/>
</dbReference>
<dbReference type="Proteomes" id="UP000633619">
    <property type="component" value="Unassembled WGS sequence"/>
</dbReference>
<dbReference type="InterPro" id="IPR005537">
    <property type="entry name" value="RAMP_III_fam"/>
</dbReference>
<sequence>MKHPRITARFRVMTPLKLYGAYNKGKKPIVELRIPSIKGALRYWYRAANPHYKKKVKRLGITQEEYLFGGASGKAGQSAFLMRFIEKPKGKGNSDFYKDKSFEIEFLLRPHLKQGKKPDPDWRGLLASIWLLGHFGGVGAKVRRGYGTIALEKWEAKNCEKLQSMIDNDFPILHNAKSLEDWEENLTRCWNNFVVNHDPNDEQSHTILDHHSSLFVSVVNDKCADKVWETAGDIIKNFCSKNKRNAVIFGLPKRTQGGTLEPKDKEYDRTPSPVWLRVFQVKQRYYSAFLFLTTQFPEELHLRKKRNGKPYFEDYPPVNYAGAIQSFKDQLKEKHYRRVCGYE</sequence>
<dbReference type="AlphaFoldDB" id="A0A8I1A331"/>
<reference evidence="3 4" key="1">
    <citation type="submission" date="2020-12" db="EMBL/GenBank/DDBJ databases">
        <title>WGS of Thermoactinomyces spp.</title>
        <authorList>
            <person name="Cheng K."/>
        </authorList>
    </citation>
    <scope>NUCLEOTIDE SEQUENCE [LARGE SCALE GENOMIC DNA]</scope>
    <source>
        <strain evidence="4">CICC 10671\DSM 43846</strain>
    </source>
</reference>
<keyword evidence="1" id="KW-0051">Antiviral defense</keyword>
<dbReference type="GO" id="GO:0051607">
    <property type="term" value="P:defense response to virus"/>
    <property type="evidence" value="ECO:0007669"/>
    <property type="project" value="UniProtKB-KW"/>
</dbReference>
<keyword evidence="4" id="KW-1185">Reference proteome</keyword>
<organism evidence="3 4">
    <name type="scientific">Thermoactinomyces intermedius</name>
    <dbReference type="NCBI Taxonomy" id="2024"/>
    <lineage>
        <taxon>Bacteria</taxon>
        <taxon>Bacillati</taxon>
        <taxon>Bacillota</taxon>
        <taxon>Bacilli</taxon>
        <taxon>Bacillales</taxon>
        <taxon>Thermoactinomycetaceae</taxon>
        <taxon>Thermoactinomyces</taxon>
    </lineage>
</organism>
<feature type="domain" description="CRISPR type III-associated protein" evidence="2">
    <location>
        <begin position="31"/>
        <end position="149"/>
    </location>
</feature>
<evidence type="ECO:0000259" key="2">
    <source>
        <dbReference type="Pfam" id="PF03787"/>
    </source>
</evidence>
<proteinExistence type="predicted"/>
<evidence type="ECO:0000256" key="1">
    <source>
        <dbReference type="ARBA" id="ARBA00023118"/>
    </source>
</evidence>
<dbReference type="EMBL" id="JAECVW010000002">
    <property type="protein sequence ID" value="MBH8594662.1"/>
    <property type="molecule type" value="Genomic_DNA"/>
</dbReference>
<dbReference type="Pfam" id="PF03787">
    <property type="entry name" value="RAMPs"/>
    <property type="match status" value="1"/>
</dbReference>
<gene>
    <name evidence="3" type="primary">cmr1</name>
    <name evidence="3" type="ORF">I8U20_04885</name>
</gene>
<comment type="caution">
    <text evidence="3">The sequence shown here is derived from an EMBL/GenBank/DDBJ whole genome shotgun (WGS) entry which is preliminary data.</text>
</comment>
<name>A0A8I1A331_THEIN</name>
<dbReference type="InterPro" id="IPR007522">
    <property type="entry name" value="CRISPR-assoc_prot_TM1795"/>
</dbReference>
<accession>A0A8I1A331</accession>
<evidence type="ECO:0000313" key="3">
    <source>
        <dbReference type="EMBL" id="MBH8594662.1"/>
    </source>
</evidence>
<evidence type="ECO:0000313" key="4">
    <source>
        <dbReference type="Proteomes" id="UP000633619"/>
    </source>
</evidence>
<protein>
    <submittedName>
        <fullName evidence="3">Type III-B CRISPR module RAMP protein Cmr1</fullName>
    </submittedName>
</protein>
<dbReference type="NCBIfam" id="TIGR01894">
    <property type="entry name" value="cas_TM1795_cmr1"/>
    <property type="match status" value="1"/>
</dbReference>